<evidence type="ECO:0000256" key="1">
    <source>
        <dbReference type="ARBA" id="ARBA00023015"/>
    </source>
</evidence>
<reference evidence="5" key="2">
    <citation type="submission" date="2020-09" db="EMBL/GenBank/DDBJ databases">
        <authorList>
            <person name="Sun Q."/>
            <person name="Kim S."/>
        </authorList>
    </citation>
    <scope>NUCLEOTIDE SEQUENCE</scope>
    <source>
        <strain evidence="5">KCTC 22169</strain>
    </source>
</reference>
<evidence type="ECO:0000259" key="4">
    <source>
        <dbReference type="PROSITE" id="PS01124"/>
    </source>
</evidence>
<comment type="caution">
    <text evidence="5">The sequence shown here is derived from an EMBL/GenBank/DDBJ whole genome shotgun (WGS) entry which is preliminary data.</text>
</comment>
<feature type="domain" description="HTH araC/xylS-type" evidence="4">
    <location>
        <begin position="188"/>
        <end position="286"/>
    </location>
</feature>
<dbReference type="InterPro" id="IPR003313">
    <property type="entry name" value="AraC-bd"/>
</dbReference>
<keyword evidence="2" id="KW-0238">DNA-binding</keyword>
<dbReference type="InterPro" id="IPR009057">
    <property type="entry name" value="Homeodomain-like_sf"/>
</dbReference>
<protein>
    <submittedName>
        <fullName evidence="5">Transcriptional regulator MtlR</fullName>
    </submittedName>
</protein>
<evidence type="ECO:0000313" key="6">
    <source>
        <dbReference type="Proteomes" id="UP000626148"/>
    </source>
</evidence>
<reference evidence="5" key="1">
    <citation type="journal article" date="2014" name="Int. J. Syst. Evol. Microbiol.">
        <title>Complete genome sequence of Corynebacterium casei LMG S-19264T (=DSM 44701T), isolated from a smear-ripened cheese.</title>
        <authorList>
            <consortium name="US DOE Joint Genome Institute (JGI-PGF)"/>
            <person name="Walter F."/>
            <person name="Albersmeier A."/>
            <person name="Kalinowski J."/>
            <person name="Ruckert C."/>
        </authorList>
    </citation>
    <scope>NUCLEOTIDE SEQUENCE</scope>
    <source>
        <strain evidence="5">KCTC 22169</strain>
    </source>
</reference>
<name>A0A918NGP5_9GAMM</name>
<dbReference type="RefSeq" id="WP_189612265.1">
    <property type="nucleotide sequence ID" value="NZ_BMXR01000012.1"/>
</dbReference>
<dbReference type="Proteomes" id="UP000626148">
    <property type="component" value="Unassembled WGS sequence"/>
</dbReference>
<dbReference type="SMART" id="SM00342">
    <property type="entry name" value="HTH_ARAC"/>
    <property type="match status" value="1"/>
</dbReference>
<gene>
    <name evidence="5" type="primary">mtlR</name>
    <name evidence="5" type="ORF">GCM10007392_41150</name>
</gene>
<dbReference type="SUPFAM" id="SSF51215">
    <property type="entry name" value="Regulatory protein AraC"/>
    <property type="match status" value="1"/>
</dbReference>
<dbReference type="Pfam" id="PF02311">
    <property type="entry name" value="AraC_binding"/>
    <property type="match status" value="1"/>
</dbReference>
<evidence type="ECO:0000256" key="3">
    <source>
        <dbReference type="ARBA" id="ARBA00023163"/>
    </source>
</evidence>
<dbReference type="PANTHER" id="PTHR43280">
    <property type="entry name" value="ARAC-FAMILY TRANSCRIPTIONAL REGULATOR"/>
    <property type="match status" value="1"/>
</dbReference>
<keyword evidence="6" id="KW-1185">Reference proteome</keyword>
<dbReference type="AlphaFoldDB" id="A0A918NGP5"/>
<organism evidence="5 6">
    <name type="scientific">Saccharospirillum salsuginis</name>
    <dbReference type="NCBI Taxonomy" id="418750"/>
    <lineage>
        <taxon>Bacteria</taxon>
        <taxon>Pseudomonadati</taxon>
        <taxon>Pseudomonadota</taxon>
        <taxon>Gammaproteobacteria</taxon>
        <taxon>Oceanospirillales</taxon>
        <taxon>Saccharospirillaceae</taxon>
        <taxon>Saccharospirillum</taxon>
    </lineage>
</organism>
<keyword evidence="1" id="KW-0805">Transcription regulation</keyword>
<dbReference type="InterPro" id="IPR018060">
    <property type="entry name" value="HTH_AraC"/>
</dbReference>
<dbReference type="InterPro" id="IPR037923">
    <property type="entry name" value="HTH-like"/>
</dbReference>
<dbReference type="PROSITE" id="PS01124">
    <property type="entry name" value="HTH_ARAC_FAMILY_2"/>
    <property type="match status" value="1"/>
</dbReference>
<dbReference type="Pfam" id="PF12833">
    <property type="entry name" value="HTH_18"/>
    <property type="match status" value="1"/>
</dbReference>
<dbReference type="Gene3D" id="1.10.10.60">
    <property type="entry name" value="Homeodomain-like"/>
    <property type="match status" value="2"/>
</dbReference>
<dbReference type="GO" id="GO:0043565">
    <property type="term" value="F:sequence-specific DNA binding"/>
    <property type="evidence" value="ECO:0007669"/>
    <property type="project" value="InterPro"/>
</dbReference>
<keyword evidence="3" id="KW-0804">Transcription</keyword>
<evidence type="ECO:0000313" key="5">
    <source>
        <dbReference type="EMBL" id="GGX69197.1"/>
    </source>
</evidence>
<dbReference type="EMBL" id="BMXR01000012">
    <property type="protein sequence ID" value="GGX69197.1"/>
    <property type="molecule type" value="Genomic_DNA"/>
</dbReference>
<evidence type="ECO:0000256" key="2">
    <source>
        <dbReference type="ARBA" id="ARBA00023125"/>
    </source>
</evidence>
<accession>A0A918NGP5</accession>
<dbReference type="GO" id="GO:0003700">
    <property type="term" value="F:DNA-binding transcription factor activity"/>
    <property type="evidence" value="ECO:0007669"/>
    <property type="project" value="InterPro"/>
</dbReference>
<proteinExistence type="predicted"/>
<sequence>MTRLNKTAPAVELTNDGTDTLRYSEHGTPSPLIRWHIHDDHELHLITATTGKFFVGDAIRNFEPGHLILTGPRLPHNWITDPDQPPVPLRDQLIHFNAARITDCLGAFPELSELGPLWEKAKYGIEFQGRDLDRSRRDFDRLRNSRGLERLLLFLDLLHELNHWPHFRLLSTVQINEFINEAAQRKINTVIDYVFEHYATPINLGDVARLVGMSENYFSSFFRKTTGNRFVEFLNRVRISRACTLLAETDRQITTICYDVGFNNVANFNRRFHDLKGVTPSEYRHQTVDR</sequence>
<dbReference type="SUPFAM" id="SSF46689">
    <property type="entry name" value="Homeodomain-like"/>
    <property type="match status" value="2"/>
</dbReference>
<dbReference type="PANTHER" id="PTHR43280:SF27">
    <property type="entry name" value="TRANSCRIPTIONAL REGULATOR MTLR"/>
    <property type="match status" value="1"/>
</dbReference>